<dbReference type="InterPro" id="IPR018891">
    <property type="entry name" value="AIPR_C"/>
</dbReference>
<name>A0A917LB70_9ACTN</name>
<dbReference type="EMBL" id="BMMU01000023">
    <property type="protein sequence ID" value="GGJ53496.1"/>
    <property type="molecule type" value="Genomic_DNA"/>
</dbReference>
<feature type="domain" description="Abortive phage infection protein C-terminal" evidence="1">
    <location>
        <begin position="235"/>
        <end position="547"/>
    </location>
</feature>
<sequence>MEEMQEFAIALEQTIEDYLGREPGWLRRDAFVRAAGDYLVDDGTLEDVEVCYFAHPAGRSRMEVAGYSVSDDGHVLDLVSVYYGEHGQTISRDQVRRRFNWAKLFAAACRDGHHLRMEESSPQFDMAQDIHARWKNFGKIRIFLLTDGRSTLQDLPSEELDGVPIVHNLWDIERLRRLVNSGRQEEPIFVSFEELANPLPCLPAPRLAGDYQCLLTLIPGKLLADIYELHGSKLLQRNVRAFLQAKGKVNKNINETIRKSADRFLAYNNGISATATGVTLEQRENGTYLLDISDLQIVNGGQTTASLHNAAMRDGADLSQIQVPMKITVVQPDLLDQLVPYISRYANSQNSINEADFEANSPFHVELERASRSVWAPATLGSTRQSRWYYERVRGQYNVDRARRHTTAKKKSFDEEYPRGQRFAKTDAAKYDLTFRQLPHVVSLGAQKCFHWWTMNVLSVPPSVPDESYFKALVAKRILFEHGRADIRKLNPGAGYLANVTTYTLARLAAEVDLDDVLATVWRKQGLPDSVRQAVAELSRPVRQVLLAAPGSGNVTEWCKKEDCWKSVLDIPGGSSLLKVARRLGQ</sequence>
<evidence type="ECO:0000259" key="1">
    <source>
        <dbReference type="Pfam" id="PF10592"/>
    </source>
</evidence>
<protein>
    <recommendedName>
        <fullName evidence="5">AIPR protein</fullName>
    </recommendedName>
</protein>
<dbReference type="Pfam" id="PF22879">
    <property type="entry name" value="AIPR_N"/>
    <property type="match status" value="1"/>
</dbReference>
<dbReference type="InterPro" id="IPR055101">
    <property type="entry name" value="AIPR_N"/>
</dbReference>
<gene>
    <name evidence="3" type="ORF">GCM10012282_58220</name>
</gene>
<evidence type="ECO:0000313" key="3">
    <source>
        <dbReference type="EMBL" id="GGJ53496.1"/>
    </source>
</evidence>
<evidence type="ECO:0008006" key="5">
    <source>
        <dbReference type="Google" id="ProtNLM"/>
    </source>
</evidence>
<keyword evidence="4" id="KW-1185">Reference proteome</keyword>
<proteinExistence type="predicted"/>
<feature type="domain" description="Abortive infection phage resistance protein N-terminal" evidence="2">
    <location>
        <begin position="31"/>
        <end position="177"/>
    </location>
</feature>
<reference evidence="3" key="1">
    <citation type="journal article" date="2014" name="Int. J. Syst. Evol. Microbiol.">
        <title>Complete genome sequence of Corynebacterium casei LMG S-19264T (=DSM 44701T), isolated from a smear-ripened cheese.</title>
        <authorList>
            <consortium name="US DOE Joint Genome Institute (JGI-PGF)"/>
            <person name="Walter F."/>
            <person name="Albersmeier A."/>
            <person name="Kalinowski J."/>
            <person name="Ruckert C."/>
        </authorList>
    </citation>
    <scope>NUCLEOTIDE SEQUENCE</scope>
    <source>
        <strain evidence="3">CGMCC 4.7272</strain>
    </source>
</reference>
<evidence type="ECO:0000259" key="2">
    <source>
        <dbReference type="Pfam" id="PF22879"/>
    </source>
</evidence>
<evidence type="ECO:0000313" key="4">
    <source>
        <dbReference type="Proteomes" id="UP000625682"/>
    </source>
</evidence>
<dbReference type="Pfam" id="PF10592">
    <property type="entry name" value="AIPR"/>
    <property type="match status" value="1"/>
</dbReference>
<dbReference type="AlphaFoldDB" id="A0A917LB70"/>
<reference evidence="3" key="2">
    <citation type="submission" date="2020-09" db="EMBL/GenBank/DDBJ databases">
        <authorList>
            <person name="Sun Q."/>
            <person name="Zhou Y."/>
        </authorList>
    </citation>
    <scope>NUCLEOTIDE SEQUENCE</scope>
    <source>
        <strain evidence="3">CGMCC 4.7272</strain>
    </source>
</reference>
<organism evidence="3 4">
    <name type="scientific">Streptomyces lacrimifluminis</name>
    <dbReference type="NCBI Taxonomy" id="1500077"/>
    <lineage>
        <taxon>Bacteria</taxon>
        <taxon>Bacillati</taxon>
        <taxon>Actinomycetota</taxon>
        <taxon>Actinomycetes</taxon>
        <taxon>Kitasatosporales</taxon>
        <taxon>Streptomycetaceae</taxon>
        <taxon>Streptomyces</taxon>
    </lineage>
</organism>
<comment type="caution">
    <text evidence="3">The sequence shown here is derived from an EMBL/GenBank/DDBJ whole genome shotgun (WGS) entry which is preliminary data.</text>
</comment>
<accession>A0A917LB70</accession>
<dbReference type="Proteomes" id="UP000625682">
    <property type="component" value="Unassembled WGS sequence"/>
</dbReference>